<gene>
    <name evidence="6" type="ORF">SAMN02745229_00272</name>
</gene>
<dbReference type="PROSITE" id="PS50110">
    <property type="entry name" value="RESPONSE_REGULATORY"/>
    <property type="match status" value="1"/>
</dbReference>
<protein>
    <recommendedName>
        <fullName evidence="1">Stage 0 sporulation protein A homolog</fullName>
    </recommendedName>
</protein>
<dbReference type="PANTHER" id="PTHR44591:SF3">
    <property type="entry name" value="RESPONSE REGULATORY DOMAIN-CONTAINING PROTEIN"/>
    <property type="match status" value="1"/>
</dbReference>
<dbReference type="AlphaFoldDB" id="A0A1M5QCR9"/>
<dbReference type="InterPro" id="IPR001789">
    <property type="entry name" value="Sig_transdc_resp-reg_receiver"/>
</dbReference>
<dbReference type="InterPro" id="IPR050595">
    <property type="entry name" value="Bact_response_regulator"/>
</dbReference>
<evidence type="ECO:0000256" key="2">
    <source>
        <dbReference type="ARBA" id="ARBA00022553"/>
    </source>
</evidence>
<evidence type="ECO:0000313" key="6">
    <source>
        <dbReference type="EMBL" id="SHH11758.1"/>
    </source>
</evidence>
<dbReference type="EMBL" id="FQXK01000003">
    <property type="protein sequence ID" value="SHH11758.1"/>
    <property type="molecule type" value="Genomic_DNA"/>
</dbReference>
<sequence>MAENQTIVIALKESFIVRVLVGKTRDAGISCEYVPCIINEIFKKLDDSSMVTLYMDEGDIPGDDILHFLVDKLSEKSMQMILIGEQNDLQQVSKLIPGDLIYSVFSRPVDNATYVNTIKDYFTKVRLGEFKKSILVVDDDPNYLGIVREWLKDKYKVFMANSGLQAIKWLGKNKVDLILLDHEMPVTSGPQVLEMLRSDEETKVIPVMFLTGKGDKESVMKVVALKPEGYFLKTIQKDELLDKLEEFFILHS</sequence>
<dbReference type="STRING" id="1121131.SAMN02745229_00272"/>
<reference evidence="7" key="1">
    <citation type="submission" date="2016-11" db="EMBL/GenBank/DDBJ databases">
        <authorList>
            <person name="Varghese N."/>
            <person name="Submissions S."/>
        </authorList>
    </citation>
    <scope>NUCLEOTIDE SEQUENCE [LARGE SCALE GENOMIC DNA]</scope>
    <source>
        <strain evidence="7">DSM 3071</strain>
    </source>
</reference>
<dbReference type="Proteomes" id="UP000184278">
    <property type="component" value="Unassembled WGS sequence"/>
</dbReference>
<name>A0A1M5QCR9_BUTFI</name>
<proteinExistence type="predicted"/>
<evidence type="ECO:0000256" key="4">
    <source>
        <dbReference type="PROSITE-ProRule" id="PRU00169"/>
    </source>
</evidence>
<dbReference type="Pfam" id="PF00072">
    <property type="entry name" value="Response_reg"/>
    <property type="match status" value="1"/>
</dbReference>
<keyword evidence="2 4" id="KW-0597">Phosphoprotein</keyword>
<dbReference type="Gene3D" id="3.40.50.2300">
    <property type="match status" value="1"/>
</dbReference>
<dbReference type="GeneID" id="89508980"/>
<comment type="function">
    <text evidence="3">May play the central regulatory role in sporulation. It may be an element of the effector pathway responsible for the activation of sporulation genes in response to nutritional stress. Spo0A may act in concert with spo0H (a sigma factor) to control the expression of some genes that are critical to the sporulation process.</text>
</comment>
<dbReference type="InterPro" id="IPR011006">
    <property type="entry name" value="CheY-like_superfamily"/>
</dbReference>
<evidence type="ECO:0000259" key="5">
    <source>
        <dbReference type="PROSITE" id="PS50110"/>
    </source>
</evidence>
<evidence type="ECO:0000313" key="7">
    <source>
        <dbReference type="Proteomes" id="UP000184278"/>
    </source>
</evidence>
<keyword evidence="7" id="KW-1185">Reference proteome</keyword>
<dbReference type="OrthoDB" id="1706569at2"/>
<evidence type="ECO:0000256" key="3">
    <source>
        <dbReference type="ARBA" id="ARBA00024867"/>
    </source>
</evidence>
<feature type="modified residue" description="4-aspartylphosphate" evidence="4">
    <location>
        <position position="181"/>
    </location>
</feature>
<dbReference type="PANTHER" id="PTHR44591">
    <property type="entry name" value="STRESS RESPONSE REGULATOR PROTEIN 1"/>
    <property type="match status" value="1"/>
</dbReference>
<dbReference type="GO" id="GO:0000160">
    <property type="term" value="P:phosphorelay signal transduction system"/>
    <property type="evidence" value="ECO:0007669"/>
    <property type="project" value="InterPro"/>
</dbReference>
<dbReference type="RefSeq" id="WP_073384842.1">
    <property type="nucleotide sequence ID" value="NZ_FQXK01000003.1"/>
</dbReference>
<feature type="domain" description="Response regulatory" evidence="5">
    <location>
        <begin position="133"/>
        <end position="248"/>
    </location>
</feature>
<evidence type="ECO:0000256" key="1">
    <source>
        <dbReference type="ARBA" id="ARBA00018672"/>
    </source>
</evidence>
<accession>A0A1M5QCR9</accession>
<dbReference type="SUPFAM" id="SSF52172">
    <property type="entry name" value="CheY-like"/>
    <property type="match status" value="1"/>
</dbReference>
<dbReference type="SMART" id="SM00448">
    <property type="entry name" value="REC"/>
    <property type="match status" value="1"/>
</dbReference>
<organism evidence="6 7">
    <name type="scientific">Butyrivibrio fibrisolvens DSM 3071</name>
    <dbReference type="NCBI Taxonomy" id="1121131"/>
    <lineage>
        <taxon>Bacteria</taxon>
        <taxon>Bacillati</taxon>
        <taxon>Bacillota</taxon>
        <taxon>Clostridia</taxon>
        <taxon>Lachnospirales</taxon>
        <taxon>Lachnospiraceae</taxon>
        <taxon>Butyrivibrio</taxon>
    </lineage>
</organism>